<proteinExistence type="predicted"/>
<dbReference type="PIRSF" id="PIRSF026509">
    <property type="entry name" value="UCP026509"/>
    <property type="match status" value="1"/>
</dbReference>
<protein>
    <recommendedName>
        <fullName evidence="5">YqhA family protein</fullName>
    </recommendedName>
</protein>
<dbReference type="EMBL" id="NSKB01000001">
    <property type="protein sequence ID" value="PAU79483.1"/>
    <property type="molecule type" value="Genomic_DNA"/>
</dbReference>
<dbReference type="Pfam" id="PF03350">
    <property type="entry name" value="UPF0114"/>
    <property type="match status" value="1"/>
</dbReference>
<feature type="transmembrane region" description="Helical" evidence="2">
    <location>
        <begin position="143"/>
        <end position="164"/>
    </location>
</feature>
<feature type="region of interest" description="Disordered" evidence="1">
    <location>
        <begin position="1"/>
        <end position="28"/>
    </location>
</feature>
<keyword evidence="2" id="KW-1133">Transmembrane helix</keyword>
<feature type="transmembrane region" description="Helical" evidence="2">
    <location>
        <begin position="91"/>
        <end position="112"/>
    </location>
</feature>
<dbReference type="PANTHER" id="PTHR31721:SF4">
    <property type="entry name" value="OS06G0710300 PROTEIN"/>
    <property type="match status" value="1"/>
</dbReference>
<keyword evidence="2" id="KW-0812">Transmembrane</keyword>
<evidence type="ECO:0000256" key="1">
    <source>
        <dbReference type="SAM" id="MobiDB-lite"/>
    </source>
</evidence>
<sequence>MHNDPGSHDDSRPTPAATPPHAPQSRTEQRLERYLWNSRFLVMMAVVPSLLGAVVLFTIGTIDIVKVLIDTVIYYLFGGVEDIHDSVVPNIIMAIDIYLIAIVLLIFGLGVYRLFVSPIEQAEDHTPHHPFNVQSFDQLKDKIARVVILAVIIEFFRAVVDIRFQTPLDAIYLALSVLALAAALYLMSLAQRKE</sequence>
<keyword evidence="2" id="KW-0472">Membrane</keyword>
<evidence type="ECO:0000313" key="4">
    <source>
        <dbReference type="Proteomes" id="UP000217771"/>
    </source>
</evidence>
<name>A0A2A2F4L8_9GAMM</name>
<evidence type="ECO:0008006" key="5">
    <source>
        <dbReference type="Google" id="ProtNLM"/>
    </source>
</evidence>
<reference evidence="3 4" key="1">
    <citation type="submission" date="2017-08" db="EMBL/GenBank/DDBJ databases">
        <title>Halomonas alkalisoli sp. nov., isolated from saline alkaline soil.</title>
        <authorList>
            <person name="Wang D."/>
            <person name="Zhang G."/>
        </authorList>
    </citation>
    <scope>NUCLEOTIDE SEQUENCE [LARGE SCALE GENOMIC DNA]</scope>
    <source>
        <strain evidence="3 4">WRN001</strain>
    </source>
</reference>
<dbReference type="RefSeq" id="WP_095619493.1">
    <property type="nucleotide sequence ID" value="NZ_NSKB01000001.1"/>
</dbReference>
<feature type="transmembrane region" description="Helical" evidence="2">
    <location>
        <begin position="170"/>
        <end position="190"/>
    </location>
</feature>
<evidence type="ECO:0000313" key="3">
    <source>
        <dbReference type="EMBL" id="PAU79483.1"/>
    </source>
</evidence>
<evidence type="ECO:0000256" key="2">
    <source>
        <dbReference type="SAM" id="Phobius"/>
    </source>
</evidence>
<gene>
    <name evidence="3" type="ORF">CK498_03730</name>
</gene>
<dbReference type="InterPro" id="IPR005134">
    <property type="entry name" value="UPF0114"/>
</dbReference>
<dbReference type="Proteomes" id="UP000217771">
    <property type="component" value="Unassembled WGS sequence"/>
</dbReference>
<keyword evidence="4" id="KW-1185">Reference proteome</keyword>
<comment type="caution">
    <text evidence="3">The sequence shown here is derived from an EMBL/GenBank/DDBJ whole genome shotgun (WGS) entry which is preliminary data.</text>
</comment>
<feature type="compositionally biased region" description="Basic and acidic residues" evidence="1">
    <location>
        <begin position="1"/>
        <end position="12"/>
    </location>
</feature>
<organism evidence="3 4">
    <name type="scientific">Halomonas salipaludis</name>
    <dbReference type="NCBI Taxonomy" id="2032625"/>
    <lineage>
        <taxon>Bacteria</taxon>
        <taxon>Pseudomonadati</taxon>
        <taxon>Pseudomonadota</taxon>
        <taxon>Gammaproteobacteria</taxon>
        <taxon>Oceanospirillales</taxon>
        <taxon>Halomonadaceae</taxon>
        <taxon>Halomonas</taxon>
    </lineage>
</organism>
<dbReference type="AlphaFoldDB" id="A0A2A2F4L8"/>
<dbReference type="OrthoDB" id="9794066at2"/>
<dbReference type="PANTHER" id="PTHR31721">
    <property type="entry name" value="OS06G0710300 PROTEIN"/>
    <property type="match status" value="1"/>
</dbReference>
<accession>A0A2A2F4L8</accession>
<feature type="transmembrane region" description="Helical" evidence="2">
    <location>
        <begin position="40"/>
        <end position="62"/>
    </location>
</feature>